<sequence>MTLSSEQLDSRSIGTDSINKSSLVIQLVRLVHAHVHTDDRFAIATELWTALLQQETTGQCGDNKKKGGWMGDTCCNSARLLSTEPLLLVGSTLDGLCELLRFT</sequence>
<dbReference type="EMBL" id="LRGB01002066">
    <property type="protein sequence ID" value="KZS09473.1"/>
    <property type="molecule type" value="Genomic_DNA"/>
</dbReference>
<evidence type="ECO:0000313" key="1">
    <source>
        <dbReference type="EMBL" id="KZS09473.1"/>
    </source>
</evidence>
<reference evidence="1 2" key="1">
    <citation type="submission" date="2016-03" db="EMBL/GenBank/DDBJ databases">
        <title>EvidentialGene: Evidence-directed Construction of Genes on Genomes.</title>
        <authorList>
            <person name="Gilbert D.G."/>
            <person name="Choi J.-H."/>
            <person name="Mockaitis K."/>
            <person name="Colbourne J."/>
            <person name="Pfrender M."/>
        </authorList>
    </citation>
    <scope>NUCLEOTIDE SEQUENCE [LARGE SCALE GENOMIC DNA]</scope>
    <source>
        <strain evidence="1 2">Xinb3</strain>
        <tissue evidence="1">Complete organism</tissue>
    </source>
</reference>
<protein>
    <submittedName>
        <fullName evidence="1">Uncharacterized protein</fullName>
    </submittedName>
</protein>
<accession>A0A164SC64</accession>
<proteinExistence type="predicted"/>
<comment type="caution">
    <text evidence="1">The sequence shown here is derived from an EMBL/GenBank/DDBJ whole genome shotgun (WGS) entry which is preliminary data.</text>
</comment>
<evidence type="ECO:0000313" key="2">
    <source>
        <dbReference type="Proteomes" id="UP000076858"/>
    </source>
</evidence>
<dbReference type="Proteomes" id="UP000076858">
    <property type="component" value="Unassembled WGS sequence"/>
</dbReference>
<organism evidence="1 2">
    <name type="scientific">Daphnia magna</name>
    <dbReference type="NCBI Taxonomy" id="35525"/>
    <lineage>
        <taxon>Eukaryota</taxon>
        <taxon>Metazoa</taxon>
        <taxon>Ecdysozoa</taxon>
        <taxon>Arthropoda</taxon>
        <taxon>Crustacea</taxon>
        <taxon>Branchiopoda</taxon>
        <taxon>Diplostraca</taxon>
        <taxon>Cladocera</taxon>
        <taxon>Anomopoda</taxon>
        <taxon>Daphniidae</taxon>
        <taxon>Daphnia</taxon>
    </lineage>
</organism>
<name>A0A164SC64_9CRUS</name>
<dbReference type="AlphaFoldDB" id="A0A164SC64"/>
<gene>
    <name evidence="1" type="ORF">APZ42_026316</name>
</gene>
<keyword evidence="2" id="KW-1185">Reference proteome</keyword>